<sequence>MVQQTPIEPVPDTNAAFRSTDQNGKSEPGYKVYQVILRQPIGQLYQRVATHKERALSSPMLRTPISAHPYDLATIANIIMACGVLPALREKNQQ</sequence>
<evidence type="ECO:0000313" key="2">
    <source>
        <dbReference type="Proteomes" id="UP001060170"/>
    </source>
</evidence>
<reference evidence="1 2" key="3">
    <citation type="journal article" date="2022" name="Microbiol. Spectr.">
        <title>Folding features and dynamics of 3D genome architecture in plant fungal pathogens.</title>
        <authorList>
            <person name="Xia C."/>
        </authorList>
    </citation>
    <scope>NUCLEOTIDE SEQUENCE [LARGE SCALE GENOMIC DNA]</scope>
    <source>
        <strain evidence="1 2">93-210</strain>
    </source>
</reference>
<reference evidence="2" key="1">
    <citation type="journal article" date="2018" name="BMC Genomics">
        <title>Genomic insights into host adaptation between the wheat stripe rust pathogen (Puccinia striiformis f. sp. tritici) and the barley stripe rust pathogen (Puccinia striiformis f. sp. hordei).</title>
        <authorList>
            <person name="Xia C."/>
            <person name="Wang M."/>
            <person name="Yin C."/>
            <person name="Cornejo O.E."/>
            <person name="Hulbert S.H."/>
            <person name="Chen X."/>
        </authorList>
    </citation>
    <scope>NUCLEOTIDE SEQUENCE [LARGE SCALE GENOMIC DNA]</scope>
    <source>
        <strain evidence="2">93-210</strain>
    </source>
</reference>
<comment type="caution">
    <text evidence="1">The sequence shown here is derived from an EMBL/GenBank/DDBJ whole genome shotgun (WGS) entry which is preliminary data.</text>
</comment>
<protein>
    <submittedName>
        <fullName evidence="1">Uncharacterized protein</fullName>
    </submittedName>
</protein>
<dbReference type="Proteomes" id="UP001060170">
    <property type="component" value="Chromosome 9"/>
</dbReference>
<dbReference type="EMBL" id="CM045873">
    <property type="protein sequence ID" value="KAI7947990.1"/>
    <property type="molecule type" value="Genomic_DNA"/>
</dbReference>
<reference evidence="2" key="2">
    <citation type="journal article" date="2018" name="Mol. Plant Microbe Interact.">
        <title>Genome sequence resources for the wheat stripe rust pathogen (Puccinia striiformis f. sp. tritici) and the barley stripe rust pathogen (Puccinia striiformis f. sp. hordei).</title>
        <authorList>
            <person name="Xia C."/>
            <person name="Wang M."/>
            <person name="Yin C."/>
            <person name="Cornejo O.E."/>
            <person name="Hulbert S.H."/>
            <person name="Chen X."/>
        </authorList>
    </citation>
    <scope>NUCLEOTIDE SEQUENCE [LARGE SCALE GENOMIC DNA]</scope>
    <source>
        <strain evidence="2">93-210</strain>
    </source>
</reference>
<evidence type="ECO:0000313" key="1">
    <source>
        <dbReference type="EMBL" id="KAI7947990.1"/>
    </source>
</evidence>
<keyword evidence="2" id="KW-1185">Reference proteome</keyword>
<proteinExistence type="predicted"/>
<name>A0ACC0EAK0_9BASI</name>
<accession>A0ACC0EAK0</accession>
<organism evidence="1 2">
    <name type="scientific">Puccinia striiformis f. sp. tritici</name>
    <dbReference type="NCBI Taxonomy" id="168172"/>
    <lineage>
        <taxon>Eukaryota</taxon>
        <taxon>Fungi</taxon>
        <taxon>Dikarya</taxon>
        <taxon>Basidiomycota</taxon>
        <taxon>Pucciniomycotina</taxon>
        <taxon>Pucciniomycetes</taxon>
        <taxon>Pucciniales</taxon>
        <taxon>Pucciniaceae</taxon>
        <taxon>Puccinia</taxon>
    </lineage>
</organism>
<gene>
    <name evidence="1" type="ORF">MJO28_009898</name>
</gene>